<dbReference type="RefSeq" id="WP_032457074.1">
    <property type="nucleotide sequence ID" value="NZ_BQHA01000039.1"/>
</dbReference>
<gene>
    <name evidence="1" type="ORF">ETE75_20150</name>
</gene>
<evidence type="ECO:0000313" key="1">
    <source>
        <dbReference type="EMBL" id="TCX36579.1"/>
    </source>
</evidence>
<comment type="caution">
    <text evidence="1">The sequence shown here is derived from an EMBL/GenBank/DDBJ whole genome shotgun (WGS) entry which is preliminary data.</text>
</comment>
<protein>
    <submittedName>
        <fullName evidence="1">Uncharacterized protein</fullName>
    </submittedName>
</protein>
<name>A0A483J194_KLEPN</name>
<organism evidence="1">
    <name type="scientific">Klebsiella pneumoniae</name>
    <dbReference type="NCBI Taxonomy" id="573"/>
    <lineage>
        <taxon>Bacteria</taxon>
        <taxon>Pseudomonadati</taxon>
        <taxon>Pseudomonadota</taxon>
        <taxon>Gammaproteobacteria</taxon>
        <taxon>Enterobacterales</taxon>
        <taxon>Enterobacteriaceae</taxon>
        <taxon>Klebsiella/Raoultella group</taxon>
        <taxon>Klebsiella</taxon>
        <taxon>Klebsiella pneumoniae complex</taxon>
    </lineage>
</organism>
<dbReference type="AlphaFoldDB" id="A0A483J194"/>
<sequence>MKALLQVCASLNTSYSPYSILDVPEGTSDDDLQVIANQILPSLYGSEDTVTVDEDGVCWSNGECWYIEDLRFISDEDAAHLTRILGLSSF</sequence>
<reference evidence="1" key="1">
    <citation type="submission" date="2019-01" db="EMBL/GenBank/DDBJ databases">
        <authorList>
            <person name="Lista F."/>
            <person name="Anselmo A."/>
        </authorList>
    </citation>
    <scope>NUCLEOTIDE SEQUENCE</scope>
    <source>
        <strain evidence="1">13S</strain>
    </source>
</reference>
<proteinExistence type="predicted"/>
<accession>A0A483J194</accession>
<dbReference type="EMBL" id="SDCJ01000016">
    <property type="protein sequence ID" value="TCX36579.1"/>
    <property type="molecule type" value="Genomic_DNA"/>
</dbReference>